<evidence type="ECO:0000256" key="1">
    <source>
        <dbReference type="SAM" id="MobiDB-lite"/>
    </source>
</evidence>
<dbReference type="EMBL" id="AP005765">
    <property type="protein sequence ID" value="BAD36352.1"/>
    <property type="molecule type" value="Genomic_DNA"/>
</dbReference>
<evidence type="ECO:0000313" key="6">
    <source>
        <dbReference type="Proteomes" id="UP000000763"/>
    </source>
</evidence>
<sequence length="166" mass="17086">MEGTGESGGKRKKVEGSAGMVYMGSGGADEAGKVADLAGDVGEMEEERESGGNFKSPAVCGRASWREVRGRWAATWAWGTGGVGAGNGETGGVGGGFGGGGAVGWRRKKGPTGGPHLSVTRREEGGSGPAQLRGGRARGRRTDWADGPRREKKGGKRKRRKDFPGI</sequence>
<reference evidence="3" key="1">
    <citation type="submission" date="2002-09" db="EMBL/GenBank/DDBJ databases">
        <title>Oryza sativa nipponbare(GA3) genomic DNA, chromosome 9, BAC clone:OSJNBa0023G13.</title>
        <authorList>
            <person name="Sasaki T."/>
            <person name="Matsumoto T."/>
            <person name="Katayose Y."/>
        </authorList>
    </citation>
    <scope>NUCLEOTIDE SEQUENCE</scope>
</reference>
<feature type="compositionally biased region" description="Basic residues" evidence="1">
    <location>
        <begin position="150"/>
        <end position="166"/>
    </location>
</feature>
<accession>Q69M88</accession>
<reference evidence="6" key="3">
    <citation type="journal article" date="2005" name="Nature">
        <title>The map-based sequence of the rice genome.</title>
        <authorList>
            <consortium name="International rice genome sequencing project (IRGSP)"/>
            <person name="Matsumoto T."/>
            <person name="Wu J."/>
            <person name="Kanamori H."/>
            <person name="Katayose Y."/>
            <person name="Fujisawa M."/>
            <person name="Namiki N."/>
            <person name="Mizuno H."/>
            <person name="Yamamoto K."/>
            <person name="Antonio B.A."/>
            <person name="Baba T."/>
            <person name="Sakata K."/>
            <person name="Nagamura Y."/>
            <person name="Aoki H."/>
            <person name="Arikawa K."/>
            <person name="Arita K."/>
            <person name="Bito T."/>
            <person name="Chiden Y."/>
            <person name="Fujitsuka N."/>
            <person name="Fukunaka R."/>
            <person name="Hamada M."/>
            <person name="Harada C."/>
            <person name="Hayashi A."/>
            <person name="Hijishita S."/>
            <person name="Honda M."/>
            <person name="Hosokawa S."/>
            <person name="Ichikawa Y."/>
            <person name="Idonuma A."/>
            <person name="Iijima M."/>
            <person name="Ikeda M."/>
            <person name="Ikeno M."/>
            <person name="Ito K."/>
            <person name="Ito S."/>
            <person name="Ito T."/>
            <person name="Ito Y."/>
            <person name="Ito Y."/>
            <person name="Iwabuchi A."/>
            <person name="Kamiya K."/>
            <person name="Karasawa W."/>
            <person name="Kurita K."/>
            <person name="Katagiri S."/>
            <person name="Kikuta A."/>
            <person name="Kobayashi H."/>
            <person name="Kobayashi N."/>
            <person name="Machita K."/>
            <person name="Maehara T."/>
            <person name="Masukawa M."/>
            <person name="Mizubayashi T."/>
            <person name="Mukai Y."/>
            <person name="Nagasaki H."/>
            <person name="Nagata Y."/>
            <person name="Naito S."/>
            <person name="Nakashima M."/>
            <person name="Nakama Y."/>
            <person name="Nakamichi Y."/>
            <person name="Nakamura M."/>
            <person name="Meguro A."/>
            <person name="Negishi M."/>
            <person name="Ohta I."/>
            <person name="Ohta T."/>
            <person name="Okamoto M."/>
            <person name="Ono N."/>
            <person name="Saji S."/>
            <person name="Sakaguchi M."/>
            <person name="Sakai K."/>
            <person name="Shibata M."/>
            <person name="Shimokawa T."/>
            <person name="Song J."/>
            <person name="Takazaki Y."/>
            <person name="Terasawa K."/>
            <person name="Tsugane M."/>
            <person name="Tsuji K."/>
            <person name="Ueda S."/>
            <person name="Waki K."/>
            <person name="Yamagata H."/>
            <person name="Yamamoto M."/>
            <person name="Yamamoto S."/>
            <person name="Yamane H."/>
            <person name="Yoshiki S."/>
            <person name="Yoshihara R."/>
            <person name="Yukawa K."/>
            <person name="Zhong H."/>
            <person name="Yano M."/>
            <person name="Yuan Q."/>
            <person name="Ouyang S."/>
            <person name="Liu J."/>
            <person name="Jones K.M."/>
            <person name="Gansberger K."/>
            <person name="Moffat K."/>
            <person name="Hill J."/>
            <person name="Bera J."/>
            <person name="Fadrosh D."/>
            <person name="Jin S."/>
            <person name="Johri S."/>
            <person name="Kim M."/>
            <person name="Overton L."/>
            <person name="Reardon M."/>
            <person name="Tsitrin T."/>
            <person name="Vuong H."/>
            <person name="Weaver B."/>
            <person name="Ciecko A."/>
            <person name="Tallon L."/>
            <person name="Jackson J."/>
            <person name="Pai G."/>
            <person name="Aken S.V."/>
            <person name="Utterback T."/>
            <person name="Reidmuller S."/>
            <person name="Feldblyum T."/>
            <person name="Hsiao J."/>
            <person name="Zismann V."/>
            <person name="Iobst S."/>
            <person name="de Vazeille A.R."/>
            <person name="Buell C.R."/>
            <person name="Ying K."/>
            <person name="Li Y."/>
            <person name="Lu T."/>
            <person name="Huang Y."/>
            <person name="Zhao Q."/>
            <person name="Feng Q."/>
            <person name="Zhang L."/>
            <person name="Zhu J."/>
            <person name="Weng Q."/>
            <person name="Mu J."/>
            <person name="Lu Y."/>
            <person name="Fan D."/>
            <person name="Liu Y."/>
            <person name="Guan J."/>
            <person name="Zhang Y."/>
            <person name="Yu S."/>
            <person name="Liu X."/>
            <person name="Zhang Y."/>
            <person name="Hong G."/>
            <person name="Han B."/>
            <person name="Choisne N."/>
            <person name="Demange N."/>
            <person name="Orjeda G."/>
            <person name="Samain S."/>
            <person name="Cattolico L."/>
            <person name="Pelletier E."/>
            <person name="Couloux A."/>
            <person name="Segurens B."/>
            <person name="Wincker P."/>
            <person name="D'Hont A."/>
            <person name="Scarpelli C."/>
            <person name="Weissenbach J."/>
            <person name="Salanoubat M."/>
            <person name="Quetier F."/>
            <person name="Yu Y."/>
            <person name="Kim H.R."/>
            <person name="Rambo T."/>
            <person name="Currie J."/>
            <person name="Collura K."/>
            <person name="Luo M."/>
            <person name="Yang T."/>
            <person name="Ammiraju J.S.S."/>
            <person name="Engler F."/>
            <person name="Soderlund C."/>
            <person name="Wing R.A."/>
            <person name="Palmer L.E."/>
            <person name="de la Bastide M."/>
            <person name="Spiegel L."/>
            <person name="Nascimento L."/>
            <person name="Zutavern T."/>
            <person name="O'Shaughnessy A."/>
            <person name="Dike S."/>
            <person name="Dedhia N."/>
            <person name="Preston R."/>
            <person name="Balija V."/>
            <person name="McCombie W.R."/>
            <person name="Chow T."/>
            <person name="Chen H."/>
            <person name="Chung M."/>
            <person name="Chen C."/>
            <person name="Shaw J."/>
            <person name="Wu H."/>
            <person name="Hsiao K."/>
            <person name="Chao Y."/>
            <person name="Chu M."/>
            <person name="Cheng C."/>
            <person name="Hour A."/>
            <person name="Lee P."/>
            <person name="Lin S."/>
            <person name="Lin Y."/>
            <person name="Liou J."/>
            <person name="Liu S."/>
            <person name="Hsing Y."/>
            <person name="Raghuvanshi S."/>
            <person name="Mohanty A."/>
            <person name="Bharti A.K."/>
            <person name="Gaur A."/>
            <person name="Gupta V."/>
            <person name="Kumar D."/>
            <person name="Ravi V."/>
            <person name="Vij S."/>
            <person name="Kapur A."/>
            <person name="Khurana P."/>
            <person name="Khurana P."/>
            <person name="Khurana J.P."/>
            <person name="Tyagi A.K."/>
            <person name="Gaikwad K."/>
            <person name="Singh A."/>
            <person name="Dalal V."/>
            <person name="Srivastava S."/>
            <person name="Dixit A."/>
            <person name="Pal A.K."/>
            <person name="Ghazi I.A."/>
            <person name="Yadav M."/>
            <person name="Pandit A."/>
            <person name="Bhargava A."/>
            <person name="Sureshbabu K."/>
            <person name="Batra K."/>
            <person name="Sharma T.R."/>
            <person name="Mohapatra T."/>
            <person name="Singh N.K."/>
            <person name="Messing J."/>
            <person name="Nelson A.B."/>
            <person name="Fuks G."/>
            <person name="Kavchok S."/>
            <person name="Keizer G."/>
            <person name="Linton E."/>
            <person name="Llaca V."/>
            <person name="Song R."/>
            <person name="Tanyolac B."/>
            <person name="Young S."/>
            <person name="Ho-Il K."/>
            <person name="Hahn J.H."/>
            <person name="Sangsakoo G."/>
            <person name="Vanavichit A."/>
            <person name="de Mattos Luiz.A.T."/>
            <person name="Zimmer P.D."/>
            <person name="Malone G."/>
            <person name="Dellagostin O."/>
            <person name="de Oliveira A.C."/>
            <person name="Bevan M."/>
            <person name="Bancroft I."/>
            <person name="Minx P."/>
            <person name="Cordum H."/>
            <person name="Wilson R."/>
            <person name="Cheng Z."/>
            <person name="Jin W."/>
            <person name="Jiang J."/>
            <person name="Leong S.A."/>
            <person name="Iwama H."/>
            <person name="Gojobori T."/>
            <person name="Itoh T."/>
            <person name="Niimura Y."/>
            <person name="Fujii Y."/>
            <person name="Habara T."/>
            <person name="Sakai H."/>
            <person name="Sato Y."/>
            <person name="Wilson G."/>
            <person name="Kumar K."/>
            <person name="McCouch S."/>
            <person name="Juretic N."/>
            <person name="Hoen D."/>
            <person name="Wright S."/>
            <person name="Bruskiewich R."/>
            <person name="Bureau T."/>
            <person name="Miyao A."/>
            <person name="Hirochika H."/>
            <person name="Nishikawa T."/>
            <person name="Kadowaki K."/>
            <person name="Sugiura M."/>
            <person name="Burr B."/>
            <person name="Sasaki T."/>
        </authorList>
    </citation>
    <scope>NUCLEOTIDE SEQUENCE [LARGE SCALE GENOMIC DNA]</scope>
    <source>
        <strain evidence="6">cv. Nipponbare</strain>
    </source>
</reference>
<reference evidence="6" key="4">
    <citation type="journal article" date="2008" name="Nucleic Acids Res.">
        <title>The rice annotation project database (RAP-DB): 2008 update.</title>
        <authorList>
            <consortium name="The rice annotation project (RAP)"/>
        </authorList>
    </citation>
    <scope>GENOME REANNOTATION</scope>
    <source>
        <strain evidence="6">cv. Nipponbare</strain>
    </source>
</reference>
<feature type="region of interest" description="Disordered" evidence="1">
    <location>
        <begin position="79"/>
        <end position="166"/>
    </location>
</feature>
<feature type="compositionally biased region" description="Basic and acidic residues" evidence="1">
    <location>
        <begin position="140"/>
        <end position="149"/>
    </location>
</feature>
<protein>
    <submittedName>
        <fullName evidence="3">Uncharacterized protein</fullName>
    </submittedName>
</protein>
<organism evidence="3 6">
    <name type="scientific">Oryza sativa subsp. japonica</name>
    <name type="common">Rice</name>
    <dbReference type="NCBI Taxonomy" id="39947"/>
    <lineage>
        <taxon>Eukaryota</taxon>
        <taxon>Viridiplantae</taxon>
        <taxon>Streptophyta</taxon>
        <taxon>Embryophyta</taxon>
        <taxon>Tracheophyta</taxon>
        <taxon>Spermatophyta</taxon>
        <taxon>Magnoliopsida</taxon>
        <taxon>Liliopsida</taxon>
        <taxon>Poales</taxon>
        <taxon>Poaceae</taxon>
        <taxon>BOP clade</taxon>
        <taxon>Oryzoideae</taxon>
        <taxon>Oryzeae</taxon>
        <taxon>Oryzinae</taxon>
        <taxon>Oryza</taxon>
        <taxon>Oryza sativa</taxon>
    </lineage>
</organism>
<feature type="compositionally biased region" description="Gly residues" evidence="1">
    <location>
        <begin position="79"/>
        <end position="103"/>
    </location>
</feature>
<name>Q69M88_ORYSJ</name>
<dbReference type="Proteomes" id="UP000000763">
    <property type="component" value="Chromosome 9"/>
</dbReference>
<proteinExistence type="predicted"/>
<gene>
    <name evidence="2" type="ORF">OSJNBa0023G13.3</name>
    <name evidence="3" type="ORF">OSJNBa0023G13.5</name>
    <name evidence="4" type="ORF">OSJNBa0057D11.46</name>
    <name evidence="5" type="ORF">OSJNBa0057D11.48</name>
</gene>
<evidence type="ECO:0000313" key="2">
    <source>
        <dbReference type="EMBL" id="BAD36351.1"/>
    </source>
</evidence>
<evidence type="ECO:0000313" key="5">
    <source>
        <dbReference type="EMBL" id="BAD36426.1"/>
    </source>
</evidence>
<evidence type="ECO:0000313" key="4">
    <source>
        <dbReference type="EMBL" id="BAD36425.1"/>
    </source>
</evidence>
<dbReference type="EMBL" id="AP005802">
    <property type="protein sequence ID" value="BAD36426.1"/>
    <property type="molecule type" value="Genomic_DNA"/>
</dbReference>
<dbReference type="AlphaFoldDB" id="Q69M88"/>
<reference evidence="4" key="2">
    <citation type="submission" date="2002-10" db="EMBL/GenBank/DDBJ databases">
        <title>Oryza sativa nipponbare(GA3) genomic DNA, chromosome 9, BAC clone:OSJNBa0057D11.</title>
        <authorList>
            <person name="Sasaki T."/>
            <person name="Matsumoto T."/>
            <person name="Katayose Y."/>
        </authorList>
    </citation>
    <scope>NUCLEOTIDE SEQUENCE</scope>
</reference>
<dbReference type="EMBL" id="AP005802">
    <property type="protein sequence ID" value="BAD36425.1"/>
    <property type="molecule type" value="Genomic_DNA"/>
</dbReference>
<dbReference type="EMBL" id="AP005765">
    <property type="protein sequence ID" value="BAD36351.1"/>
    <property type="molecule type" value="Genomic_DNA"/>
</dbReference>
<evidence type="ECO:0000313" key="3">
    <source>
        <dbReference type="EMBL" id="BAD36352.1"/>
    </source>
</evidence>